<dbReference type="KEGG" id="lhf:JCM16775_1431"/>
<dbReference type="Proteomes" id="UP000321892">
    <property type="component" value="Chromosome"/>
</dbReference>
<evidence type="ECO:0000256" key="1">
    <source>
        <dbReference type="SAM" id="Phobius"/>
    </source>
</evidence>
<keyword evidence="1" id="KW-1133">Transmembrane helix</keyword>
<evidence type="ECO:0000313" key="3">
    <source>
        <dbReference type="Proteomes" id="UP000321892"/>
    </source>
</evidence>
<dbReference type="RefSeq" id="WP_026746198.1">
    <property type="nucleotide sequence ID" value="NZ_AP019823.1"/>
</dbReference>
<dbReference type="OrthoDB" id="80843at2"/>
<name>A0A510JHC6_9FUSO</name>
<reference evidence="2 3" key="1">
    <citation type="submission" date="2019-07" db="EMBL/GenBank/DDBJ databases">
        <title>Complete Genome Sequence of Leptotrichia hofstadii Strain JCM16775.</title>
        <authorList>
            <person name="Watanabe S."/>
            <person name="Cui L."/>
        </authorList>
    </citation>
    <scope>NUCLEOTIDE SEQUENCE [LARGE SCALE GENOMIC DNA]</scope>
    <source>
        <strain evidence="2 3">JCM16775</strain>
    </source>
</reference>
<dbReference type="AlphaFoldDB" id="A0A510JHC6"/>
<proteinExistence type="predicted"/>
<organism evidence="2 3">
    <name type="scientific">Leptotrichia hofstadii</name>
    <dbReference type="NCBI Taxonomy" id="157688"/>
    <lineage>
        <taxon>Bacteria</taxon>
        <taxon>Fusobacteriati</taxon>
        <taxon>Fusobacteriota</taxon>
        <taxon>Fusobacteriia</taxon>
        <taxon>Fusobacteriales</taxon>
        <taxon>Leptotrichiaceae</taxon>
        <taxon>Leptotrichia</taxon>
    </lineage>
</organism>
<protein>
    <submittedName>
        <fullName evidence="2">Uncharacterized protein</fullName>
    </submittedName>
</protein>
<feature type="transmembrane region" description="Helical" evidence="1">
    <location>
        <begin position="6"/>
        <end position="26"/>
    </location>
</feature>
<dbReference type="EMBL" id="AP019823">
    <property type="protein sequence ID" value="BBM38722.1"/>
    <property type="molecule type" value="Genomic_DNA"/>
</dbReference>
<keyword evidence="1" id="KW-0812">Transmembrane</keyword>
<evidence type="ECO:0000313" key="2">
    <source>
        <dbReference type="EMBL" id="BBM38722.1"/>
    </source>
</evidence>
<gene>
    <name evidence="2" type="ORF">JCM16775_1431</name>
</gene>
<keyword evidence="3" id="KW-1185">Reference proteome</keyword>
<keyword evidence="1" id="KW-0472">Membrane</keyword>
<accession>A0A510JHC6</accession>
<sequence>MNKFYLPLPAIILIFYIIYTAFAITMRKIKFNAENLEELDGEFIFTFIKKIKKEQIYFHIDEVKMCVLTRIFIQQGTFRTINFNIFLNDGYSLRLRKKSECLLFLQVCREKRKELYQKILSMIPADMTVISIIEKELDNFKR</sequence>